<dbReference type="RefSeq" id="WP_368393277.1">
    <property type="nucleotide sequence ID" value="NZ_JBFRYC010000031.1"/>
</dbReference>
<comment type="caution">
    <text evidence="1">The sequence shown here is derived from an EMBL/GenBank/DDBJ whole genome shotgun (WGS) entry which is preliminary data.</text>
</comment>
<dbReference type="EMBL" id="JBFRYC010000031">
    <property type="protein sequence ID" value="MEX1663777.1"/>
    <property type="molecule type" value="Genomic_DNA"/>
</dbReference>
<protein>
    <recommendedName>
        <fullName evidence="3">Restriction endonuclease</fullName>
    </recommendedName>
</protein>
<accession>A0ABV3TRG1</accession>
<reference evidence="1 2" key="1">
    <citation type="journal article" date="2011" name="Int. J. Syst. Evol. Microbiol.">
        <title>Zhongshania antarctica gen. nov., sp. nov. and Zhongshania guokunii sp. nov., gammaproteobacteria respectively isolated from coastal attached (fast) ice and surface seawater of the Antarctic.</title>
        <authorList>
            <person name="Li H.J."/>
            <person name="Zhang X.Y."/>
            <person name="Chen C.X."/>
            <person name="Zhang Y.J."/>
            <person name="Gao Z.M."/>
            <person name="Yu Y."/>
            <person name="Chen X.L."/>
            <person name="Chen B."/>
            <person name="Zhang Y.Z."/>
        </authorList>
    </citation>
    <scope>NUCLEOTIDE SEQUENCE [LARGE SCALE GENOMIC DNA]</scope>
    <source>
        <strain evidence="1 2">15-R06ZXC-3</strain>
    </source>
</reference>
<organism evidence="1 2">
    <name type="scientific">Thioclava arctica</name>
    <dbReference type="NCBI Taxonomy" id="3238301"/>
    <lineage>
        <taxon>Bacteria</taxon>
        <taxon>Pseudomonadati</taxon>
        <taxon>Pseudomonadota</taxon>
        <taxon>Alphaproteobacteria</taxon>
        <taxon>Rhodobacterales</taxon>
        <taxon>Paracoccaceae</taxon>
        <taxon>Thioclava</taxon>
    </lineage>
</organism>
<dbReference type="Proteomes" id="UP001557465">
    <property type="component" value="Unassembled WGS sequence"/>
</dbReference>
<gene>
    <name evidence="1" type="ORF">AB4874_19600</name>
</gene>
<keyword evidence="2" id="KW-1185">Reference proteome</keyword>
<evidence type="ECO:0008006" key="3">
    <source>
        <dbReference type="Google" id="ProtNLM"/>
    </source>
</evidence>
<evidence type="ECO:0000313" key="1">
    <source>
        <dbReference type="EMBL" id="MEX1663777.1"/>
    </source>
</evidence>
<sequence>MTDSVLEAVSLPTEELGLLQSCVLGDLLRQPKPLTGVARMRLSDRLATQATHQLLNALLGRVHKVSDANDIRRNQPGYDFIVDDHFRVQVKAGCYVESFGWAHKVGGSGADLDFDFLLGVDLGVMLNGRQGRLARVDIPVKPFPDFYCIPGATVREWVDLGRRVNARGNHIYLYKRPINLETKEAQRQTLELADYLGRFDLLSAAISGAVPLETSHRD</sequence>
<name>A0ABV3TRG1_9RHOB</name>
<proteinExistence type="predicted"/>
<evidence type="ECO:0000313" key="2">
    <source>
        <dbReference type="Proteomes" id="UP001557465"/>
    </source>
</evidence>